<dbReference type="AlphaFoldDB" id="A0ABC8W2F6"/>
<evidence type="ECO:0008006" key="10">
    <source>
        <dbReference type="Google" id="ProtNLM"/>
    </source>
</evidence>
<keyword evidence="5" id="KW-0804">Transcription</keyword>
<dbReference type="EMBL" id="OZ075121">
    <property type="protein sequence ID" value="CAL4901385.1"/>
    <property type="molecule type" value="Genomic_DNA"/>
</dbReference>
<dbReference type="Gene3D" id="1.10.20.10">
    <property type="entry name" value="Histone, subunit A"/>
    <property type="match status" value="2"/>
</dbReference>
<feature type="compositionally biased region" description="Basic residues" evidence="7">
    <location>
        <begin position="19"/>
        <end position="33"/>
    </location>
</feature>
<dbReference type="PANTHER" id="PTHR11426">
    <property type="entry name" value="HISTONE H3"/>
    <property type="match status" value="1"/>
</dbReference>
<comment type="subcellular location">
    <subcellularLocation>
        <location evidence="1">Nucleus</location>
    </subcellularLocation>
</comment>
<dbReference type="InterPro" id="IPR015300">
    <property type="entry name" value="DNA-bd_pseudobarrel_sf"/>
</dbReference>
<sequence>MALKGKGKQVASDTEPTRRVTRASSRRGDKRRRGPGDEAEPPPSSSVAAKRPRRRCAGAPKSVDDDARIPVEEEEGNQELQPEGDPDDDCVLGEARAKQERQFPPAVPMLHLGSLLRGVLKDGEMLIPFAPFCRQVREIADSFSSEKLRWTPEALIRLQDRADDYLSQVLRAVIRLVRGVMKHPIPWYGNNTRLTQQQKEAVFVLSCGTSGIPVYVHTMTECDFTGAPLALPVQYCQRFLAPRLGSEKGQIKLFYSNNLTCSEISFSTECRDFRLYTWSHYIKSNCVKEGDTHAFTFEEDEEGGLLSVRMHALNGMLGSEEYDKERAQRLQGSEEGTLSMEQRVAVARTASICILYSPFVRMVLEITACCSSGISWNRDALLSLLEAAVKHLVSLYEVVNQFATLLTPYISDSTKLTPEEEQAAISLSYDCASGIRTYIWTIKGSNRELVFQKKFSEQYLSPYLGSGRWIAKVFTGNDLSPVEVSLHMTKPQRAALYGGWPHFMKINGFKKGDVCACTFEEGEDEEGAPLSLRVHLLRAAPM</sequence>
<protein>
    <recommendedName>
        <fullName evidence="10">TF-B3 domain-containing protein</fullName>
    </recommendedName>
</protein>
<evidence type="ECO:0000256" key="7">
    <source>
        <dbReference type="SAM" id="MobiDB-lite"/>
    </source>
</evidence>
<evidence type="ECO:0000256" key="3">
    <source>
        <dbReference type="ARBA" id="ARBA00023015"/>
    </source>
</evidence>
<dbReference type="InterPro" id="IPR000164">
    <property type="entry name" value="Histone_H3/CENP-A"/>
</dbReference>
<gene>
    <name evidence="8" type="ORF">URODEC1_LOCUS9288</name>
</gene>
<dbReference type="Proteomes" id="UP001497457">
    <property type="component" value="Chromosome 11b"/>
</dbReference>
<keyword evidence="9" id="KW-1185">Reference proteome</keyword>
<dbReference type="SUPFAM" id="SSF47113">
    <property type="entry name" value="Histone-fold"/>
    <property type="match status" value="1"/>
</dbReference>
<evidence type="ECO:0000256" key="2">
    <source>
        <dbReference type="ARBA" id="ARBA00010343"/>
    </source>
</evidence>
<evidence type="ECO:0000313" key="8">
    <source>
        <dbReference type="EMBL" id="CAL4901385.1"/>
    </source>
</evidence>
<evidence type="ECO:0000313" key="9">
    <source>
        <dbReference type="Proteomes" id="UP001497457"/>
    </source>
</evidence>
<dbReference type="GO" id="GO:0005634">
    <property type="term" value="C:nucleus"/>
    <property type="evidence" value="ECO:0007669"/>
    <property type="project" value="UniProtKB-SubCell"/>
</dbReference>
<feature type="compositionally biased region" description="Basic and acidic residues" evidence="7">
    <location>
        <begin position="62"/>
        <end position="71"/>
    </location>
</feature>
<dbReference type="SUPFAM" id="SSF101936">
    <property type="entry name" value="DNA-binding pseudobarrel domain"/>
    <property type="match status" value="1"/>
</dbReference>
<proteinExistence type="inferred from homology"/>
<dbReference type="Gene3D" id="2.40.330.10">
    <property type="entry name" value="DNA-binding pseudobarrel domain"/>
    <property type="match status" value="1"/>
</dbReference>
<accession>A0ABC8W2F6</accession>
<keyword evidence="4" id="KW-0238">DNA-binding</keyword>
<reference evidence="8" key="1">
    <citation type="submission" date="2024-10" db="EMBL/GenBank/DDBJ databases">
        <authorList>
            <person name="Ryan C."/>
        </authorList>
    </citation>
    <scope>NUCLEOTIDE SEQUENCE [LARGE SCALE GENOMIC DNA]</scope>
</reference>
<feature type="region of interest" description="Disordered" evidence="7">
    <location>
        <begin position="1"/>
        <end position="90"/>
    </location>
</feature>
<feature type="compositionally biased region" description="Acidic residues" evidence="7">
    <location>
        <begin position="72"/>
        <end position="90"/>
    </location>
</feature>
<dbReference type="GO" id="GO:0003677">
    <property type="term" value="F:DNA binding"/>
    <property type="evidence" value="ECO:0007669"/>
    <property type="project" value="UniProtKB-KW"/>
</dbReference>
<organism evidence="8 9">
    <name type="scientific">Urochloa decumbens</name>
    <dbReference type="NCBI Taxonomy" id="240449"/>
    <lineage>
        <taxon>Eukaryota</taxon>
        <taxon>Viridiplantae</taxon>
        <taxon>Streptophyta</taxon>
        <taxon>Embryophyta</taxon>
        <taxon>Tracheophyta</taxon>
        <taxon>Spermatophyta</taxon>
        <taxon>Magnoliopsida</taxon>
        <taxon>Liliopsida</taxon>
        <taxon>Poales</taxon>
        <taxon>Poaceae</taxon>
        <taxon>PACMAD clade</taxon>
        <taxon>Panicoideae</taxon>
        <taxon>Panicodae</taxon>
        <taxon>Paniceae</taxon>
        <taxon>Melinidinae</taxon>
        <taxon>Urochloa</taxon>
    </lineage>
</organism>
<dbReference type="InterPro" id="IPR009072">
    <property type="entry name" value="Histone-fold"/>
</dbReference>
<evidence type="ECO:0000256" key="4">
    <source>
        <dbReference type="ARBA" id="ARBA00023125"/>
    </source>
</evidence>
<name>A0ABC8W2F6_9POAL</name>
<evidence type="ECO:0000256" key="5">
    <source>
        <dbReference type="ARBA" id="ARBA00023163"/>
    </source>
</evidence>
<keyword evidence="3" id="KW-0805">Transcription regulation</keyword>
<evidence type="ECO:0000256" key="1">
    <source>
        <dbReference type="ARBA" id="ARBA00004123"/>
    </source>
</evidence>
<evidence type="ECO:0000256" key="6">
    <source>
        <dbReference type="ARBA" id="ARBA00023242"/>
    </source>
</evidence>
<comment type="similarity">
    <text evidence="2">Belongs to the histone H3 family.</text>
</comment>
<keyword evidence="6" id="KW-0539">Nucleus</keyword>